<feature type="compositionally biased region" description="Basic and acidic residues" evidence="1">
    <location>
        <begin position="14"/>
        <end position="26"/>
    </location>
</feature>
<evidence type="ECO:0000313" key="3">
    <source>
        <dbReference type="Proteomes" id="UP000245051"/>
    </source>
</evidence>
<protein>
    <submittedName>
        <fullName evidence="2">Uncharacterized protein</fullName>
    </submittedName>
</protein>
<keyword evidence="3" id="KW-1185">Reference proteome</keyword>
<sequence length="65" mass="7392">MDTISPVRPYVLAEPRRRPDDPERRAQAERRWALEMAERGIDVGPSVIHGRYVPGRRTVRVAVGA</sequence>
<feature type="region of interest" description="Disordered" evidence="1">
    <location>
        <begin position="1"/>
        <end position="26"/>
    </location>
</feature>
<dbReference type="Proteomes" id="UP000245051">
    <property type="component" value="Chromosome"/>
</dbReference>
<evidence type="ECO:0000256" key="1">
    <source>
        <dbReference type="SAM" id="MobiDB-lite"/>
    </source>
</evidence>
<evidence type="ECO:0000313" key="2">
    <source>
        <dbReference type="EMBL" id="AWK12693.1"/>
    </source>
</evidence>
<reference evidence="2 3" key="1">
    <citation type="submission" date="2018-05" db="EMBL/GenBank/DDBJ databases">
        <title>Complete genome sequence of the Type Strain of Streptomyces spongiicola HNM0071, the producer of staurosporine.</title>
        <authorList>
            <person name="Zhou S."/>
            <person name="Huang X."/>
        </authorList>
    </citation>
    <scope>NUCLEOTIDE SEQUENCE [LARGE SCALE GENOMIC DNA]</scope>
    <source>
        <strain evidence="2 3">HNM0071</strain>
    </source>
</reference>
<accession>A0ABM6VFJ5</accession>
<dbReference type="EMBL" id="CP029254">
    <property type="protein sequence ID" value="AWK12693.1"/>
    <property type="molecule type" value="Genomic_DNA"/>
</dbReference>
<organism evidence="2 3">
    <name type="scientific">Streptomyces spongiicola</name>
    <dbReference type="NCBI Taxonomy" id="1690221"/>
    <lineage>
        <taxon>Bacteria</taxon>
        <taxon>Bacillati</taxon>
        <taxon>Actinomycetota</taxon>
        <taxon>Actinomycetes</taxon>
        <taxon>Kitasatosporales</taxon>
        <taxon>Streptomycetaceae</taxon>
        <taxon>Streptomyces</taxon>
    </lineage>
</organism>
<proteinExistence type="predicted"/>
<gene>
    <name evidence="2" type="ORF">DDQ41_04075</name>
</gene>
<name>A0ABM6VFJ5_9ACTN</name>